<dbReference type="SUPFAM" id="SSF46689">
    <property type="entry name" value="Homeodomain-like"/>
    <property type="match status" value="1"/>
</dbReference>
<dbReference type="Gene3D" id="1.10.10.60">
    <property type="entry name" value="Homeodomain-like"/>
    <property type="match status" value="1"/>
</dbReference>
<gene>
    <name evidence="6" type="ORF">AUP42_13415</name>
</gene>
<feature type="domain" description="HTH tetR-type" evidence="5">
    <location>
        <begin position="14"/>
        <end position="74"/>
    </location>
</feature>
<evidence type="ECO:0000256" key="3">
    <source>
        <dbReference type="ARBA" id="ARBA00023163"/>
    </source>
</evidence>
<keyword evidence="2 4" id="KW-0238">DNA-binding</keyword>
<organism evidence="6 7">
    <name type="scientific">Thalassospira lucentensis</name>
    <dbReference type="NCBI Taxonomy" id="168935"/>
    <lineage>
        <taxon>Bacteria</taxon>
        <taxon>Pseudomonadati</taxon>
        <taxon>Pseudomonadota</taxon>
        <taxon>Alphaproteobacteria</taxon>
        <taxon>Rhodospirillales</taxon>
        <taxon>Thalassospiraceae</taxon>
        <taxon>Thalassospira</taxon>
    </lineage>
</organism>
<keyword evidence="3" id="KW-0804">Transcription</keyword>
<evidence type="ECO:0000313" key="7">
    <source>
        <dbReference type="Proteomes" id="UP000076335"/>
    </source>
</evidence>
<dbReference type="InterPro" id="IPR036271">
    <property type="entry name" value="Tet_transcr_reg_TetR-rel_C_sf"/>
</dbReference>
<comment type="caution">
    <text evidence="6">The sequence shown here is derived from an EMBL/GenBank/DDBJ whole genome shotgun (WGS) entry which is preliminary data.</text>
</comment>
<dbReference type="InterPro" id="IPR011075">
    <property type="entry name" value="TetR_C"/>
</dbReference>
<dbReference type="Proteomes" id="UP000076335">
    <property type="component" value="Unassembled WGS sequence"/>
</dbReference>
<dbReference type="RefSeq" id="WP_062949648.1">
    <property type="nucleotide sequence ID" value="NZ_CP136684.1"/>
</dbReference>
<feature type="DNA-binding region" description="H-T-H motif" evidence="4">
    <location>
        <begin position="37"/>
        <end position="56"/>
    </location>
</feature>
<name>A0A154L7Q1_9PROT</name>
<reference evidence="6 7" key="1">
    <citation type="submission" date="2015-12" db="EMBL/GenBank/DDBJ databases">
        <title>Genome sequence of Thalassospira lucentensis MCCC 1A02072.</title>
        <authorList>
            <person name="Lu L."/>
            <person name="Lai Q."/>
            <person name="Shao Z."/>
            <person name="Qian P."/>
        </authorList>
    </citation>
    <scope>NUCLEOTIDE SEQUENCE [LARGE SCALE GENOMIC DNA]</scope>
    <source>
        <strain evidence="6 7">MCCC 1A02072</strain>
    </source>
</reference>
<dbReference type="Gene3D" id="1.10.357.10">
    <property type="entry name" value="Tetracycline Repressor, domain 2"/>
    <property type="match status" value="1"/>
</dbReference>
<dbReference type="SUPFAM" id="SSF48498">
    <property type="entry name" value="Tetracyclin repressor-like, C-terminal domain"/>
    <property type="match status" value="1"/>
</dbReference>
<evidence type="ECO:0000256" key="2">
    <source>
        <dbReference type="ARBA" id="ARBA00023125"/>
    </source>
</evidence>
<dbReference type="AlphaFoldDB" id="A0A154L7Q1"/>
<dbReference type="EMBL" id="LPVY01000005">
    <property type="protein sequence ID" value="KZB66554.1"/>
    <property type="molecule type" value="Genomic_DNA"/>
</dbReference>
<protein>
    <submittedName>
        <fullName evidence="6">TetR family transcriptional regulator</fullName>
    </submittedName>
</protein>
<dbReference type="OrthoDB" id="9796019at2"/>
<accession>A0A154L7Q1</accession>
<dbReference type="InterPro" id="IPR009057">
    <property type="entry name" value="Homeodomain-like_sf"/>
</dbReference>
<keyword evidence="1" id="KW-0805">Transcription regulation</keyword>
<proteinExistence type="predicted"/>
<dbReference type="InterPro" id="IPR001647">
    <property type="entry name" value="HTH_TetR"/>
</dbReference>
<dbReference type="GO" id="GO:0003677">
    <property type="term" value="F:DNA binding"/>
    <property type="evidence" value="ECO:0007669"/>
    <property type="project" value="UniProtKB-UniRule"/>
</dbReference>
<dbReference type="Pfam" id="PF16859">
    <property type="entry name" value="TetR_C_11"/>
    <property type="match status" value="1"/>
</dbReference>
<evidence type="ECO:0000256" key="4">
    <source>
        <dbReference type="PROSITE-ProRule" id="PRU00335"/>
    </source>
</evidence>
<evidence type="ECO:0000256" key="1">
    <source>
        <dbReference type="ARBA" id="ARBA00023015"/>
    </source>
</evidence>
<sequence length="192" mass="21326">MKVHKGIRTGGRSARVQKAVHEAVHELLSSHDREALTVPMIAQMSGVTPSTIYRRWGDLPSLLADAALDRLRPDDDPVDTGALATDLKQFAEAYLDETGSELGKTMLRDVVASGDNGTTMRCAEIARCRLAVIVERAQKRGQWTPSVDQLVDGIIAPMTYRILFDRQPPTTKELFVMVDRCLIREKAEKPKD</sequence>
<dbReference type="PROSITE" id="PS50977">
    <property type="entry name" value="HTH_TETR_2"/>
    <property type="match status" value="1"/>
</dbReference>
<evidence type="ECO:0000313" key="6">
    <source>
        <dbReference type="EMBL" id="KZB66554.1"/>
    </source>
</evidence>
<evidence type="ECO:0000259" key="5">
    <source>
        <dbReference type="PROSITE" id="PS50977"/>
    </source>
</evidence>